<evidence type="ECO:0000256" key="10">
    <source>
        <dbReference type="SAM" id="Coils"/>
    </source>
</evidence>
<accession>A0ABD3CFU6</accession>
<comment type="subunit">
    <text evidence="2">Homotrimer.</text>
</comment>
<dbReference type="SUPFAM" id="SSF46785">
    <property type="entry name" value="Winged helix' DNA-binding domain"/>
    <property type="match status" value="1"/>
</dbReference>
<dbReference type="GO" id="GO:0003677">
    <property type="term" value="F:DNA binding"/>
    <property type="evidence" value="ECO:0007669"/>
    <property type="project" value="UniProtKB-KW"/>
</dbReference>
<evidence type="ECO:0000256" key="7">
    <source>
        <dbReference type="ARBA" id="ARBA00023163"/>
    </source>
</evidence>
<evidence type="ECO:0000256" key="8">
    <source>
        <dbReference type="ARBA" id="ARBA00023242"/>
    </source>
</evidence>
<keyword evidence="5" id="KW-0346">Stress response</keyword>
<dbReference type="PRINTS" id="PR00056">
    <property type="entry name" value="HSFDOMAIN"/>
</dbReference>
<dbReference type="Proteomes" id="UP001632038">
    <property type="component" value="Unassembled WGS sequence"/>
</dbReference>
<evidence type="ECO:0000256" key="6">
    <source>
        <dbReference type="ARBA" id="ARBA00023125"/>
    </source>
</evidence>
<evidence type="ECO:0000256" key="3">
    <source>
        <dbReference type="ARBA" id="ARBA00022553"/>
    </source>
</evidence>
<feature type="coiled-coil region" evidence="10">
    <location>
        <begin position="163"/>
        <end position="197"/>
    </location>
</feature>
<dbReference type="SMART" id="SM00415">
    <property type="entry name" value="HSF"/>
    <property type="match status" value="1"/>
</dbReference>
<dbReference type="PANTHER" id="PTHR10015">
    <property type="entry name" value="HEAT SHOCK TRANSCRIPTION FACTOR"/>
    <property type="match status" value="1"/>
</dbReference>
<dbReference type="InterPro" id="IPR036388">
    <property type="entry name" value="WH-like_DNA-bd_sf"/>
</dbReference>
<keyword evidence="10" id="KW-0175">Coiled coil</keyword>
<dbReference type="Pfam" id="PF00447">
    <property type="entry name" value="HSF_DNA-bind"/>
    <property type="match status" value="1"/>
</dbReference>
<evidence type="ECO:0000313" key="12">
    <source>
        <dbReference type="EMBL" id="KAL3627640.1"/>
    </source>
</evidence>
<dbReference type="Gene3D" id="1.10.10.10">
    <property type="entry name" value="Winged helix-like DNA-binding domain superfamily/Winged helix DNA-binding domain"/>
    <property type="match status" value="1"/>
</dbReference>
<evidence type="ECO:0000256" key="1">
    <source>
        <dbReference type="ARBA" id="ARBA00004123"/>
    </source>
</evidence>
<dbReference type="GO" id="GO:0005634">
    <property type="term" value="C:nucleus"/>
    <property type="evidence" value="ECO:0007669"/>
    <property type="project" value="UniProtKB-SubCell"/>
</dbReference>
<evidence type="ECO:0000313" key="13">
    <source>
        <dbReference type="Proteomes" id="UP001632038"/>
    </source>
</evidence>
<gene>
    <name evidence="12" type="primary">SFL1</name>
    <name evidence="12" type="ORF">CASFOL_029003</name>
</gene>
<dbReference type="FunFam" id="1.10.10.10:FF:000037">
    <property type="entry name" value="Heat stress transcription factor B-4"/>
    <property type="match status" value="1"/>
</dbReference>
<comment type="similarity">
    <text evidence="9">Belongs to the HSF family.</text>
</comment>
<reference evidence="13" key="1">
    <citation type="journal article" date="2024" name="IScience">
        <title>Strigolactones Initiate the Formation of Haustorium-like Structures in Castilleja.</title>
        <authorList>
            <person name="Buerger M."/>
            <person name="Peterson D."/>
            <person name="Chory J."/>
        </authorList>
    </citation>
    <scope>NUCLEOTIDE SEQUENCE [LARGE SCALE GENOMIC DNA]</scope>
</reference>
<evidence type="ECO:0000256" key="9">
    <source>
        <dbReference type="RuleBase" id="RU004020"/>
    </source>
</evidence>
<keyword evidence="6" id="KW-0238">DNA-binding</keyword>
<proteinExistence type="inferred from homology"/>
<dbReference type="InterPro" id="IPR036390">
    <property type="entry name" value="WH_DNA-bd_sf"/>
</dbReference>
<keyword evidence="3" id="KW-0597">Phosphoprotein</keyword>
<feature type="domain" description="HSF-type DNA-binding" evidence="11">
    <location>
        <begin position="40"/>
        <end position="134"/>
    </location>
</feature>
<name>A0ABD3CFU6_9LAMI</name>
<sequence length="303" mass="35087">MSTPEAEQNKNDPTIEDSKNEQVVALYGGSFCFSGAACKPIPPFLLKIHDMLENNTTNWSVISWTCNGTSFVITNPHSFSDNVLPMYFRHNNFQSFIAQLNSYGFRKVSWEHWEYSHEYFRKGERHLLKNIKRRNQISHQSSSSSDMPLSICGPHTRDVEKEIQVMMDEHDHLRMEIEKLKDKQEALERKLASLNDQSTMINTEKGKMGIMEMSEGLLGKRNVEETEKLIDQDDDNNNNISCLSNIAEFMSEHFKKGNCKMSMLDDQTDNSLISLEDMFDESSSSDWVQYMKDFLERANHLKT</sequence>
<organism evidence="12 13">
    <name type="scientific">Castilleja foliolosa</name>
    <dbReference type="NCBI Taxonomy" id="1961234"/>
    <lineage>
        <taxon>Eukaryota</taxon>
        <taxon>Viridiplantae</taxon>
        <taxon>Streptophyta</taxon>
        <taxon>Embryophyta</taxon>
        <taxon>Tracheophyta</taxon>
        <taxon>Spermatophyta</taxon>
        <taxon>Magnoliopsida</taxon>
        <taxon>eudicotyledons</taxon>
        <taxon>Gunneridae</taxon>
        <taxon>Pentapetalae</taxon>
        <taxon>asterids</taxon>
        <taxon>lamiids</taxon>
        <taxon>Lamiales</taxon>
        <taxon>Orobanchaceae</taxon>
        <taxon>Pedicularideae</taxon>
        <taxon>Castillejinae</taxon>
        <taxon>Castilleja</taxon>
    </lineage>
</organism>
<keyword evidence="7" id="KW-0804">Transcription</keyword>
<dbReference type="EMBL" id="JAVIJP010000039">
    <property type="protein sequence ID" value="KAL3627640.1"/>
    <property type="molecule type" value="Genomic_DNA"/>
</dbReference>
<keyword evidence="8" id="KW-0539">Nucleus</keyword>
<evidence type="ECO:0000256" key="5">
    <source>
        <dbReference type="ARBA" id="ARBA00023016"/>
    </source>
</evidence>
<comment type="caution">
    <text evidence="12">The sequence shown here is derived from an EMBL/GenBank/DDBJ whole genome shotgun (WGS) entry which is preliminary data.</text>
</comment>
<evidence type="ECO:0000259" key="11">
    <source>
        <dbReference type="SMART" id="SM00415"/>
    </source>
</evidence>
<protein>
    <submittedName>
        <fullName evidence="12">Flocculation suppression protein</fullName>
    </submittedName>
</protein>
<keyword evidence="13" id="KW-1185">Reference proteome</keyword>
<comment type="subcellular location">
    <subcellularLocation>
        <location evidence="1">Nucleus</location>
    </subcellularLocation>
</comment>
<dbReference type="PANTHER" id="PTHR10015:SF322">
    <property type="entry name" value="HEAT STRESS TRANSCRIPTION FACTOR A-7A"/>
    <property type="match status" value="1"/>
</dbReference>
<evidence type="ECO:0000256" key="4">
    <source>
        <dbReference type="ARBA" id="ARBA00023015"/>
    </source>
</evidence>
<dbReference type="AlphaFoldDB" id="A0ABD3CFU6"/>
<evidence type="ECO:0000256" key="2">
    <source>
        <dbReference type="ARBA" id="ARBA00011233"/>
    </source>
</evidence>
<keyword evidence="4" id="KW-0805">Transcription regulation</keyword>
<dbReference type="InterPro" id="IPR000232">
    <property type="entry name" value="HSF_DNA-bd"/>
</dbReference>